<keyword evidence="4 11" id="KW-0808">Transferase</keyword>
<evidence type="ECO:0000256" key="4">
    <source>
        <dbReference type="ARBA" id="ARBA00022679"/>
    </source>
</evidence>
<organism evidence="12 13">
    <name type="scientific">Nepenthes gracilis</name>
    <name type="common">Slender pitcher plant</name>
    <dbReference type="NCBI Taxonomy" id="150966"/>
    <lineage>
        <taxon>Eukaryota</taxon>
        <taxon>Viridiplantae</taxon>
        <taxon>Streptophyta</taxon>
        <taxon>Embryophyta</taxon>
        <taxon>Tracheophyta</taxon>
        <taxon>Spermatophyta</taxon>
        <taxon>Magnoliopsida</taxon>
        <taxon>eudicotyledons</taxon>
        <taxon>Gunneridae</taxon>
        <taxon>Pentapetalae</taxon>
        <taxon>Caryophyllales</taxon>
        <taxon>Nepenthaceae</taxon>
        <taxon>Nepenthes</taxon>
    </lineage>
</organism>
<keyword evidence="7 11" id="KW-1133">Transmembrane helix</keyword>
<comment type="similarity">
    <text evidence="2 11">Belongs to the diacylglycerol acyltransferase family.</text>
</comment>
<keyword evidence="5 11" id="KW-0812">Transmembrane</keyword>
<accession>A0AAD3T7V7</accession>
<evidence type="ECO:0000256" key="1">
    <source>
        <dbReference type="ARBA" id="ARBA00004477"/>
    </source>
</evidence>
<keyword evidence="3" id="KW-0444">Lipid biosynthesis</keyword>
<dbReference type="Pfam" id="PF03982">
    <property type="entry name" value="DAGAT"/>
    <property type="match status" value="1"/>
</dbReference>
<dbReference type="PANTHER" id="PTHR12317">
    <property type="entry name" value="DIACYLGLYCEROL O-ACYLTRANSFERASE"/>
    <property type="match status" value="1"/>
</dbReference>
<evidence type="ECO:0000256" key="8">
    <source>
        <dbReference type="ARBA" id="ARBA00023098"/>
    </source>
</evidence>
<evidence type="ECO:0000256" key="5">
    <source>
        <dbReference type="ARBA" id="ARBA00022692"/>
    </source>
</evidence>
<evidence type="ECO:0000256" key="11">
    <source>
        <dbReference type="RuleBase" id="RU367023"/>
    </source>
</evidence>
<dbReference type="InterPro" id="IPR007130">
    <property type="entry name" value="DAGAT"/>
</dbReference>
<keyword evidence="8" id="KW-0443">Lipid metabolism</keyword>
<dbReference type="EC" id="2.3.1.-" evidence="11"/>
<proteinExistence type="inferred from homology"/>
<keyword evidence="6 11" id="KW-0256">Endoplasmic reticulum</keyword>
<reference evidence="12" key="1">
    <citation type="submission" date="2023-05" db="EMBL/GenBank/DDBJ databases">
        <title>Nepenthes gracilis genome sequencing.</title>
        <authorList>
            <person name="Fukushima K."/>
        </authorList>
    </citation>
    <scope>NUCLEOTIDE SEQUENCE</scope>
    <source>
        <strain evidence="12">SING2019-196</strain>
    </source>
</reference>
<dbReference type="EMBL" id="BSYO01000029">
    <property type="protein sequence ID" value="GMH25145.1"/>
    <property type="molecule type" value="Genomic_DNA"/>
</dbReference>
<dbReference type="AlphaFoldDB" id="A0AAD3T7V7"/>
<dbReference type="GO" id="GO:0005789">
    <property type="term" value="C:endoplasmic reticulum membrane"/>
    <property type="evidence" value="ECO:0007669"/>
    <property type="project" value="UniProtKB-SubCell"/>
</dbReference>
<evidence type="ECO:0000256" key="6">
    <source>
        <dbReference type="ARBA" id="ARBA00022824"/>
    </source>
</evidence>
<feature type="transmembrane region" description="Helical" evidence="11">
    <location>
        <begin position="19"/>
        <end position="43"/>
    </location>
</feature>
<keyword evidence="9 11" id="KW-0472">Membrane</keyword>
<evidence type="ECO:0000256" key="10">
    <source>
        <dbReference type="ARBA" id="ARBA00023315"/>
    </source>
</evidence>
<keyword evidence="10" id="KW-0012">Acyltransferase</keyword>
<sequence length="319" mass="36206">MEAENSTEITVFTAKQYSLLHAVVAVAIWLGAIHLLVVIVVSAFVFLSFYKAMGICWLLLLLIAVPVDDKDRIGHKLARYICKHTCGYFPITLHVEDYEAFDPSRAYVFGYEPHSVFPIGVLALADLSGFMPLPKTKVLASSAVFFTPFIRHIWTWLGLTPATRMNFTSLLASGYSCSIVPGGTQETFYMEHDSEVVFLKNRKGFVRIAMEMGQPLVPVFCFGQSQVYRWWKPRGKLYLQISRAIKFTPIFFWGIFGSPLPYRYPMHVVVGRPIEVMKNPQPTMDEVTEVHNQFVGALKDLFERHKARVGCPDLQLTIL</sequence>
<evidence type="ECO:0000313" key="13">
    <source>
        <dbReference type="Proteomes" id="UP001279734"/>
    </source>
</evidence>
<dbReference type="CDD" id="cd07987">
    <property type="entry name" value="LPLAT_MGAT-like"/>
    <property type="match status" value="1"/>
</dbReference>
<keyword evidence="13" id="KW-1185">Reference proteome</keyword>
<dbReference type="PANTHER" id="PTHR12317:SF63">
    <property type="entry name" value="DIACYLGLYCEROL O-ACYLTRANSFERASE 2"/>
    <property type="match status" value="1"/>
</dbReference>
<dbReference type="Proteomes" id="UP001279734">
    <property type="component" value="Unassembled WGS sequence"/>
</dbReference>
<evidence type="ECO:0000256" key="2">
    <source>
        <dbReference type="ARBA" id="ARBA00005420"/>
    </source>
</evidence>
<evidence type="ECO:0000256" key="9">
    <source>
        <dbReference type="ARBA" id="ARBA00023136"/>
    </source>
</evidence>
<evidence type="ECO:0000313" key="12">
    <source>
        <dbReference type="EMBL" id="GMH25145.1"/>
    </source>
</evidence>
<dbReference type="GO" id="GO:0004144">
    <property type="term" value="F:diacylglycerol O-acyltransferase activity"/>
    <property type="evidence" value="ECO:0007669"/>
    <property type="project" value="TreeGrafter"/>
</dbReference>
<evidence type="ECO:0000256" key="7">
    <source>
        <dbReference type="ARBA" id="ARBA00022989"/>
    </source>
</evidence>
<comment type="caution">
    <text evidence="12">The sequence shown here is derived from an EMBL/GenBank/DDBJ whole genome shotgun (WGS) entry which is preliminary data.</text>
</comment>
<protein>
    <recommendedName>
        <fullName evidence="11">Acyltransferase</fullName>
        <ecNumber evidence="11">2.3.1.-</ecNumber>
    </recommendedName>
</protein>
<gene>
    <name evidence="12" type="ORF">Nepgr_026988</name>
</gene>
<dbReference type="GO" id="GO:0019432">
    <property type="term" value="P:triglyceride biosynthetic process"/>
    <property type="evidence" value="ECO:0007669"/>
    <property type="project" value="TreeGrafter"/>
</dbReference>
<name>A0AAD3T7V7_NEPGR</name>
<feature type="transmembrane region" description="Helical" evidence="11">
    <location>
        <begin position="49"/>
        <end position="67"/>
    </location>
</feature>
<evidence type="ECO:0000256" key="3">
    <source>
        <dbReference type="ARBA" id="ARBA00022516"/>
    </source>
</evidence>
<comment type="subcellular location">
    <subcellularLocation>
        <location evidence="1 11">Endoplasmic reticulum membrane</location>
        <topology evidence="1 11">Multi-pass membrane protein</topology>
    </subcellularLocation>
</comment>